<keyword evidence="3 5" id="KW-1133">Transmembrane helix</keyword>
<keyword evidence="4 5" id="KW-0472">Membrane</keyword>
<feature type="transmembrane region" description="Helical" evidence="5">
    <location>
        <begin position="104"/>
        <end position="129"/>
    </location>
</feature>
<feature type="transmembrane region" description="Helical" evidence="5">
    <location>
        <begin position="240"/>
        <end position="260"/>
    </location>
</feature>
<dbReference type="InterPro" id="IPR007688">
    <property type="entry name" value="Conjugal_tfr_TrbL/VirB6"/>
</dbReference>
<evidence type="ECO:0000313" key="6">
    <source>
        <dbReference type="EMBL" id="PIT16425.1"/>
    </source>
</evidence>
<reference evidence="6 7" key="1">
    <citation type="journal article" date="2017" name="MBio">
        <title>Type VI secretion-mediated competition in the bee gut microbiome.</title>
        <authorList>
            <person name="Steele M.I."/>
            <person name="Kwong W.K."/>
            <person name="Powell J.E."/>
            <person name="Whiteley M."/>
            <person name="Moran N.A."/>
        </authorList>
    </citation>
    <scope>NUCLEOTIDE SEQUENCE [LARGE SCALE GENOMIC DNA]</scope>
    <source>
        <strain evidence="6 7">App2-2</strain>
    </source>
</reference>
<evidence type="ECO:0008006" key="8">
    <source>
        <dbReference type="Google" id="ProtNLM"/>
    </source>
</evidence>
<keyword evidence="2 5" id="KW-0812">Transmembrane</keyword>
<evidence type="ECO:0000256" key="2">
    <source>
        <dbReference type="ARBA" id="ARBA00022692"/>
    </source>
</evidence>
<evidence type="ECO:0000256" key="5">
    <source>
        <dbReference type="SAM" id="Phobius"/>
    </source>
</evidence>
<evidence type="ECO:0000256" key="3">
    <source>
        <dbReference type="ARBA" id="ARBA00022989"/>
    </source>
</evidence>
<feature type="transmembrane region" description="Helical" evidence="5">
    <location>
        <begin position="67"/>
        <end position="84"/>
    </location>
</feature>
<feature type="transmembrane region" description="Helical" evidence="5">
    <location>
        <begin position="202"/>
        <end position="220"/>
    </location>
</feature>
<dbReference type="RefSeq" id="WP_100113469.1">
    <property type="nucleotide sequence ID" value="NZ_MDVB01000054.1"/>
</dbReference>
<dbReference type="Proteomes" id="UP000231293">
    <property type="component" value="Unassembled WGS sequence"/>
</dbReference>
<dbReference type="EMBL" id="MDVB01000054">
    <property type="protein sequence ID" value="PIT16425.1"/>
    <property type="molecule type" value="Genomic_DNA"/>
</dbReference>
<gene>
    <name evidence="6" type="ORF">BGI32_04635</name>
</gene>
<name>A0A2N9WUP5_9NEIS</name>
<feature type="transmembrane region" description="Helical" evidence="5">
    <location>
        <begin position="172"/>
        <end position="190"/>
    </location>
</feature>
<evidence type="ECO:0000256" key="4">
    <source>
        <dbReference type="ARBA" id="ARBA00023136"/>
    </source>
</evidence>
<proteinExistence type="predicted"/>
<feature type="transmembrane region" description="Helical" evidence="5">
    <location>
        <begin position="27"/>
        <end position="46"/>
    </location>
</feature>
<feature type="transmembrane region" description="Helical" evidence="5">
    <location>
        <begin position="141"/>
        <end position="166"/>
    </location>
</feature>
<dbReference type="GO" id="GO:0016020">
    <property type="term" value="C:membrane"/>
    <property type="evidence" value="ECO:0007669"/>
    <property type="project" value="UniProtKB-SubCell"/>
</dbReference>
<sequence>MDSGYFSAIAETLLNGMGTNLFSKTGSLIAAISPFFSVCFGIYILLVIIDGYNRGFDENFLDLAKRAFGWLIIISCAFNAGQYVKLANMAYTLPDELSSLFGNGTYTVSAIDTGLNNVMEMVGKVLVIASKYGMTDLAEKLTAWGIAASICVFGGLFFLITGAFYLVAKLSLAMVIMVGPLFIGCLLFPSTRQWGMNWIGQILNYTITICFYTILGVLQLDYFNNNLNNLIGGGETSLVMLLPVVCMFFVSTVIFIIVAWNIPSISSALTGGASVNGFSRTIMSIARFSKTVKLPGGNRSGGSIAK</sequence>
<accession>A0A2N9WUP5</accession>
<organism evidence="6 7">
    <name type="scientific">Snodgrassella alvi</name>
    <dbReference type="NCBI Taxonomy" id="1196083"/>
    <lineage>
        <taxon>Bacteria</taxon>
        <taxon>Pseudomonadati</taxon>
        <taxon>Pseudomonadota</taxon>
        <taxon>Betaproteobacteria</taxon>
        <taxon>Neisseriales</taxon>
        <taxon>Neisseriaceae</taxon>
        <taxon>Snodgrassella</taxon>
    </lineage>
</organism>
<dbReference type="GO" id="GO:0030255">
    <property type="term" value="P:protein secretion by the type IV secretion system"/>
    <property type="evidence" value="ECO:0007669"/>
    <property type="project" value="InterPro"/>
</dbReference>
<dbReference type="Pfam" id="PF04610">
    <property type="entry name" value="TrbL"/>
    <property type="match status" value="1"/>
</dbReference>
<evidence type="ECO:0000256" key="1">
    <source>
        <dbReference type="ARBA" id="ARBA00004141"/>
    </source>
</evidence>
<dbReference type="AlphaFoldDB" id="A0A2N9WUP5"/>
<comment type="caution">
    <text evidence="6">The sequence shown here is derived from an EMBL/GenBank/DDBJ whole genome shotgun (WGS) entry which is preliminary data.</text>
</comment>
<protein>
    <recommendedName>
        <fullName evidence="8">Conjugal transfer protein TrbL</fullName>
    </recommendedName>
</protein>
<comment type="subcellular location">
    <subcellularLocation>
        <location evidence="1">Membrane</location>
        <topology evidence="1">Multi-pass membrane protein</topology>
    </subcellularLocation>
</comment>
<evidence type="ECO:0000313" key="7">
    <source>
        <dbReference type="Proteomes" id="UP000231293"/>
    </source>
</evidence>